<organism evidence="1 2">
    <name type="scientific">Entomortierella chlamydospora</name>
    <dbReference type="NCBI Taxonomy" id="101097"/>
    <lineage>
        <taxon>Eukaryota</taxon>
        <taxon>Fungi</taxon>
        <taxon>Fungi incertae sedis</taxon>
        <taxon>Mucoromycota</taxon>
        <taxon>Mortierellomycotina</taxon>
        <taxon>Mortierellomycetes</taxon>
        <taxon>Mortierellales</taxon>
        <taxon>Mortierellaceae</taxon>
        <taxon>Entomortierella</taxon>
    </lineage>
</organism>
<dbReference type="EMBL" id="JAAAID010000158">
    <property type="protein sequence ID" value="KAG0021444.1"/>
    <property type="molecule type" value="Genomic_DNA"/>
</dbReference>
<name>A0A9P6T320_9FUNG</name>
<dbReference type="AlphaFoldDB" id="A0A9P6T320"/>
<dbReference type="Proteomes" id="UP000703661">
    <property type="component" value="Unassembled WGS sequence"/>
</dbReference>
<keyword evidence="2" id="KW-1185">Reference proteome</keyword>
<accession>A0A9P6T320</accession>
<sequence length="124" mass="14228">MSSLTLAAGPPPPPADDIMVVTEPNYDNYTVGETLYAKAFLRSEEFKELNPKVTITIQKSIRYPKLNQRLGSIRAQLLEGPGFAFKLKEEWLIEEQKNVPFRIRVSWSSPKSGYQDSEDFYFHN</sequence>
<protein>
    <submittedName>
        <fullName evidence="1">Uncharacterized protein</fullName>
    </submittedName>
</protein>
<dbReference type="OrthoDB" id="2436092at2759"/>
<gene>
    <name evidence="1" type="ORF">BGZ80_002361</name>
</gene>
<comment type="caution">
    <text evidence="1">The sequence shown here is derived from an EMBL/GenBank/DDBJ whole genome shotgun (WGS) entry which is preliminary data.</text>
</comment>
<evidence type="ECO:0000313" key="1">
    <source>
        <dbReference type="EMBL" id="KAG0021444.1"/>
    </source>
</evidence>
<evidence type="ECO:0000313" key="2">
    <source>
        <dbReference type="Proteomes" id="UP000703661"/>
    </source>
</evidence>
<proteinExistence type="predicted"/>
<reference evidence="1" key="1">
    <citation type="journal article" date="2020" name="Fungal Divers.">
        <title>Resolving the Mortierellaceae phylogeny through synthesis of multi-gene phylogenetics and phylogenomics.</title>
        <authorList>
            <person name="Vandepol N."/>
            <person name="Liber J."/>
            <person name="Desiro A."/>
            <person name="Na H."/>
            <person name="Kennedy M."/>
            <person name="Barry K."/>
            <person name="Grigoriev I.V."/>
            <person name="Miller A.N."/>
            <person name="O'Donnell K."/>
            <person name="Stajich J.E."/>
            <person name="Bonito G."/>
        </authorList>
    </citation>
    <scope>NUCLEOTIDE SEQUENCE</scope>
    <source>
        <strain evidence="1">NRRL 2769</strain>
    </source>
</reference>